<evidence type="ECO:0000313" key="3">
    <source>
        <dbReference type="Proteomes" id="UP000612282"/>
    </source>
</evidence>
<evidence type="ECO:0008006" key="4">
    <source>
        <dbReference type="Google" id="ProtNLM"/>
    </source>
</evidence>
<gene>
    <name evidence="2" type="ORF">Aco03nite_009420</name>
</gene>
<keyword evidence="1" id="KW-1133">Transmembrane helix</keyword>
<reference evidence="2 3" key="1">
    <citation type="submission" date="2021-01" db="EMBL/GenBank/DDBJ databases">
        <title>Whole genome shotgun sequence of Actinoplanes couchii NBRC 106145.</title>
        <authorList>
            <person name="Komaki H."/>
            <person name="Tamura T."/>
        </authorList>
    </citation>
    <scope>NUCLEOTIDE SEQUENCE [LARGE SCALE GENOMIC DNA]</scope>
    <source>
        <strain evidence="2 3">NBRC 106145</strain>
    </source>
</reference>
<proteinExistence type="predicted"/>
<dbReference type="EMBL" id="BOMG01000021">
    <property type="protein sequence ID" value="GID52538.1"/>
    <property type="molecule type" value="Genomic_DNA"/>
</dbReference>
<accession>A0ABQ3X244</accession>
<organism evidence="2 3">
    <name type="scientific">Actinoplanes couchii</name>
    <dbReference type="NCBI Taxonomy" id="403638"/>
    <lineage>
        <taxon>Bacteria</taxon>
        <taxon>Bacillati</taxon>
        <taxon>Actinomycetota</taxon>
        <taxon>Actinomycetes</taxon>
        <taxon>Micromonosporales</taxon>
        <taxon>Micromonosporaceae</taxon>
        <taxon>Actinoplanes</taxon>
    </lineage>
</organism>
<feature type="transmembrane region" description="Helical" evidence="1">
    <location>
        <begin position="58"/>
        <end position="77"/>
    </location>
</feature>
<evidence type="ECO:0000313" key="2">
    <source>
        <dbReference type="EMBL" id="GID52538.1"/>
    </source>
</evidence>
<protein>
    <recommendedName>
        <fullName evidence="4">DUF3040 domain-containing protein</fullName>
    </recommendedName>
</protein>
<feature type="transmembrane region" description="Helical" evidence="1">
    <location>
        <begin position="34"/>
        <end position="52"/>
    </location>
</feature>
<keyword evidence="3" id="KW-1185">Reference proteome</keyword>
<dbReference type="Pfam" id="PF11239">
    <property type="entry name" value="DUF3040"/>
    <property type="match status" value="1"/>
</dbReference>
<keyword evidence="1" id="KW-0812">Transmembrane</keyword>
<dbReference type="RefSeq" id="WP_203793344.1">
    <property type="nucleotide sequence ID" value="NZ_BAAAQE010000097.1"/>
</dbReference>
<dbReference type="InterPro" id="IPR021401">
    <property type="entry name" value="DUF3040"/>
</dbReference>
<keyword evidence="1" id="KW-0472">Membrane</keyword>
<name>A0ABQ3X244_9ACTN</name>
<comment type="caution">
    <text evidence="2">The sequence shown here is derived from an EMBL/GenBank/DDBJ whole genome shotgun (WGS) entry which is preliminary data.</text>
</comment>
<sequence>MLEERDRRALEELEQRLAAEDPEFARRMSGAVRLPVIPVLGMTIFLTCPFVALFLGSAAGLLTVAGTATMTVTLLLVRRARRRRSS</sequence>
<dbReference type="Proteomes" id="UP000612282">
    <property type="component" value="Unassembled WGS sequence"/>
</dbReference>
<evidence type="ECO:0000256" key="1">
    <source>
        <dbReference type="SAM" id="Phobius"/>
    </source>
</evidence>